<keyword evidence="5" id="KW-0411">Iron-sulfur</keyword>
<name>A0A017TC78_9BACT</name>
<dbReference type="GO" id="GO:0046872">
    <property type="term" value="F:metal ion binding"/>
    <property type="evidence" value="ECO:0007669"/>
    <property type="project" value="UniProtKB-KW"/>
</dbReference>
<dbReference type="Gene3D" id="3.90.380.10">
    <property type="entry name" value="Naphthalene 1,2-dioxygenase Alpha Subunit, Chain A, domain 1"/>
    <property type="match status" value="1"/>
</dbReference>
<dbReference type="InterPro" id="IPR050584">
    <property type="entry name" value="Cholesterol_7-desaturase"/>
</dbReference>
<dbReference type="InterPro" id="IPR017941">
    <property type="entry name" value="Rieske_2Fe-2S"/>
</dbReference>
<evidence type="ECO:0000256" key="5">
    <source>
        <dbReference type="ARBA" id="ARBA00023014"/>
    </source>
</evidence>
<dbReference type="PANTHER" id="PTHR21266:SF60">
    <property type="entry name" value="3-KETOSTEROID-9-ALPHA-MONOOXYGENASE, OXYGENASE COMPONENT"/>
    <property type="match status" value="1"/>
</dbReference>
<sequence length="381" mass="42202">MAAPETAIQTGEEAEGGPLLPVRALLAPPQAKVRASVVRLPGQWFIVAMASELQRKPIARMLLGMPLVLFRDGEGHPGVLLDRCPHRNVPLSIGEVVDGQLQCAYHGWRFDGRGACRFVPSLLGEPGAKARNAMSFAALEQDGFLWVYSTPGETPTTSPYRFPQLGEKGYTAVRRRVTSESTMHAALENALDVPHTQYLHRGLFRSATRGIQITAKVQRSRDRVVAEYVGEPRPEGLVARLLSPSGGMVTHFDRFILPSIAEVEYRIGTENHFLVSAAMTPVSDFLTHIYAVVSFKVRLLPGWLLKPFLMPLGLQVFAQDAAMLKLQTENIQRFGGEQYASTEIDVLGRHIWRLLKKAERGDAQALLRGDEVHEEEVKLLV</sequence>
<dbReference type="OrthoDB" id="9790995at2"/>
<reference evidence="7 8" key="1">
    <citation type="submission" date="2013-05" db="EMBL/GenBank/DDBJ databases">
        <title>Genome assembly of Chondromyces apiculatus DSM 436.</title>
        <authorList>
            <person name="Sharma G."/>
            <person name="Khatri I."/>
            <person name="Kaur C."/>
            <person name="Mayilraj S."/>
            <person name="Subramanian S."/>
        </authorList>
    </citation>
    <scope>NUCLEOTIDE SEQUENCE [LARGE SCALE GENOMIC DNA]</scope>
    <source>
        <strain evidence="7 8">DSM 436</strain>
    </source>
</reference>
<keyword evidence="4" id="KW-0408">Iron</keyword>
<evidence type="ECO:0000256" key="3">
    <source>
        <dbReference type="ARBA" id="ARBA00023002"/>
    </source>
</evidence>
<dbReference type="Gene3D" id="2.102.10.10">
    <property type="entry name" value="Rieske [2Fe-2S] iron-sulphur domain"/>
    <property type="match status" value="1"/>
</dbReference>
<dbReference type="RefSeq" id="WP_081864826.1">
    <property type="nucleotide sequence ID" value="NZ_ASRX01000017.1"/>
</dbReference>
<dbReference type="InterPro" id="IPR044043">
    <property type="entry name" value="VanA_C_cat"/>
</dbReference>
<evidence type="ECO:0000259" key="6">
    <source>
        <dbReference type="PROSITE" id="PS51296"/>
    </source>
</evidence>
<dbReference type="GO" id="GO:0016491">
    <property type="term" value="F:oxidoreductase activity"/>
    <property type="evidence" value="ECO:0007669"/>
    <property type="project" value="UniProtKB-KW"/>
</dbReference>
<evidence type="ECO:0000313" key="8">
    <source>
        <dbReference type="Proteomes" id="UP000019678"/>
    </source>
</evidence>
<dbReference type="Pfam" id="PF00355">
    <property type="entry name" value="Rieske"/>
    <property type="match status" value="1"/>
</dbReference>
<dbReference type="Proteomes" id="UP000019678">
    <property type="component" value="Unassembled WGS sequence"/>
</dbReference>
<dbReference type="EMBL" id="ASRX01000017">
    <property type="protein sequence ID" value="EYF06216.1"/>
    <property type="molecule type" value="Genomic_DNA"/>
</dbReference>
<proteinExistence type="predicted"/>
<keyword evidence="3" id="KW-0560">Oxidoreductase</keyword>
<evidence type="ECO:0000256" key="4">
    <source>
        <dbReference type="ARBA" id="ARBA00023004"/>
    </source>
</evidence>
<dbReference type="eggNOG" id="COG4638">
    <property type="taxonomic scope" value="Bacteria"/>
</dbReference>
<dbReference type="AlphaFoldDB" id="A0A017TC78"/>
<dbReference type="GO" id="GO:0051537">
    <property type="term" value="F:2 iron, 2 sulfur cluster binding"/>
    <property type="evidence" value="ECO:0007669"/>
    <property type="project" value="UniProtKB-KW"/>
</dbReference>
<dbReference type="STRING" id="1192034.CAP_2094"/>
<keyword evidence="1" id="KW-0001">2Fe-2S</keyword>
<accession>A0A017TC78</accession>
<dbReference type="SUPFAM" id="SSF55961">
    <property type="entry name" value="Bet v1-like"/>
    <property type="match status" value="1"/>
</dbReference>
<dbReference type="InterPro" id="IPR036922">
    <property type="entry name" value="Rieske_2Fe-2S_sf"/>
</dbReference>
<organism evidence="7 8">
    <name type="scientific">Chondromyces apiculatus DSM 436</name>
    <dbReference type="NCBI Taxonomy" id="1192034"/>
    <lineage>
        <taxon>Bacteria</taxon>
        <taxon>Pseudomonadati</taxon>
        <taxon>Myxococcota</taxon>
        <taxon>Polyangia</taxon>
        <taxon>Polyangiales</taxon>
        <taxon>Polyangiaceae</taxon>
        <taxon>Chondromyces</taxon>
    </lineage>
</organism>
<keyword evidence="2" id="KW-0479">Metal-binding</keyword>
<dbReference type="PANTHER" id="PTHR21266">
    <property type="entry name" value="IRON-SULFUR DOMAIN CONTAINING PROTEIN"/>
    <property type="match status" value="1"/>
</dbReference>
<dbReference type="Pfam" id="PF19112">
    <property type="entry name" value="VanA_C"/>
    <property type="match status" value="1"/>
</dbReference>
<dbReference type="SUPFAM" id="SSF50022">
    <property type="entry name" value="ISP domain"/>
    <property type="match status" value="1"/>
</dbReference>
<evidence type="ECO:0000313" key="7">
    <source>
        <dbReference type="EMBL" id="EYF06216.1"/>
    </source>
</evidence>
<gene>
    <name evidence="7" type="ORF">CAP_2094</name>
</gene>
<evidence type="ECO:0000256" key="2">
    <source>
        <dbReference type="ARBA" id="ARBA00022723"/>
    </source>
</evidence>
<protein>
    <submittedName>
        <fullName evidence="7">Iron-sulfur cluster-binding protein, Rieske family</fullName>
    </submittedName>
</protein>
<keyword evidence="8" id="KW-1185">Reference proteome</keyword>
<feature type="domain" description="Rieske" evidence="6">
    <location>
        <begin position="44"/>
        <end position="147"/>
    </location>
</feature>
<dbReference type="PROSITE" id="PS51296">
    <property type="entry name" value="RIESKE"/>
    <property type="match status" value="1"/>
</dbReference>
<comment type="caution">
    <text evidence="7">The sequence shown here is derived from an EMBL/GenBank/DDBJ whole genome shotgun (WGS) entry which is preliminary data.</text>
</comment>
<evidence type="ECO:0000256" key="1">
    <source>
        <dbReference type="ARBA" id="ARBA00022714"/>
    </source>
</evidence>